<keyword evidence="7" id="KW-0540">Nuclease</keyword>
<feature type="compositionally biased region" description="Low complexity" evidence="16">
    <location>
        <begin position="972"/>
        <end position="982"/>
    </location>
</feature>
<dbReference type="GO" id="GO:0000467">
    <property type="term" value="P:exonucleolytic trimming to generate mature 3'-end of 5.8S rRNA from tricistronic rRNA transcript (SSU-rRNA, 5.8S rRNA, LSU-rRNA)"/>
    <property type="evidence" value="ECO:0007669"/>
    <property type="project" value="EnsemblFungi"/>
</dbReference>
<dbReference type="SUPFAM" id="SSF50249">
    <property type="entry name" value="Nucleic acid-binding proteins"/>
    <property type="match status" value="3"/>
</dbReference>
<evidence type="ECO:0000256" key="6">
    <source>
        <dbReference type="ARBA" id="ARBA00022552"/>
    </source>
</evidence>
<evidence type="ECO:0000256" key="9">
    <source>
        <dbReference type="ARBA" id="ARBA00022801"/>
    </source>
</evidence>
<protein>
    <recommendedName>
        <fullName evidence="14">Ribosomal RNA-processing protein 44</fullName>
    </recommendedName>
</protein>
<dbReference type="Gene3D" id="2.40.50.140">
    <property type="entry name" value="Nucleic acid-binding proteins"/>
    <property type="match status" value="1"/>
</dbReference>
<dbReference type="GO" id="GO:0000177">
    <property type="term" value="C:cytoplasmic exosome (RNase complex)"/>
    <property type="evidence" value="ECO:0007669"/>
    <property type="project" value="EnsemblFungi"/>
</dbReference>
<dbReference type="CDD" id="cd09862">
    <property type="entry name" value="PIN_Rrp44-like"/>
    <property type="match status" value="1"/>
</dbReference>
<dbReference type="GO" id="GO:0000785">
    <property type="term" value="C:chromatin"/>
    <property type="evidence" value="ECO:0007669"/>
    <property type="project" value="EnsemblFungi"/>
</dbReference>
<name>A0A1X2I2W6_9FUNG</name>
<dbReference type="InterPro" id="IPR002716">
    <property type="entry name" value="PIN_dom"/>
</dbReference>
<dbReference type="Pfam" id="PF13638">
    <property type="entry name" value="PIN_4"/>
    <property type="match status" value="1"/>
</dbReference>
<dbReference type="FunFam" id="2.40.50.700:FF:000001">
    <property type="entry name" value="Exosome complex exonuclease exoribonuclease (Rrp44)"/>
    <property type="match status" value="1"/>
</dbReference>
<keyword evidence="8" id="KW-0255">Endonuclease</keyword>
<dbReference type="GO" id="GO:0033621">
    <property type="term" value="P:nuclear mRNA surveillance of meiosis-specific transcripts"/>
    <property type="evidence" value="ECO:0007669"/>
    <property type="project" value="EnsemblFungi"/>
</dbReference>
<keyword evidence="6" id="KW-0698">rRNA processing</keyword>
<comment type="cofactor">
    <cofactor evidence="1">
        <name>Mg(2+)</name>
        <dbReference type="ChEBI" id="CHEBI:18420"/>
    </cofactor>
</comment>
<comment type="similarity">
    <text evidence="4 15">Belongs to the RNR ribonuclease family.</text>
</comment>
<dbReference type="GO" id="GO:0070651">
    <property type="term" value="P:nonfunctional rRNA decay"/>
    <property type="evidence" value="ECO:0007669"/>
    <property type="project" value="EnsemblFungi"/>
</dbReference>
<dbReference type="OrthoDB" id="372421at2759"/>
<dbReference type="GO" id="GO:0000049">
    <property type="term" value="F:tRNA binding"/>
    <property type="evidence" value="ECO:0007669"/>
    <property type="project" value="EnsemblFungi"/>
</dbReference>
<dbReference type="GO" id="GO:0000176">
    <property type="term" value="C:nuclear exosome (RNase complex)"/>
    <property type="evidence" value="ECO:0007669"/>
    <property type="project" value="EnsemblFungi"/>
</dbReference>
<dbReference type="GO" id="GO:0071039">
    <property type="term" value="P:nuclear polyadenylation-dependent CUT catabolic process"/>
    <property type="evidence" value="ECO:0007669"/>
    <property type="project" value="EnsemblFungi"/>
</dbReference>
<keyword evidence="5" id="KW-0963">Cytoplasm</keyword>
<evidence type="ECO:0000256" key="1">
    <source>
        <dbReference type="ARBA" id="ARBA00001946"/>
    </source>
</evidence>
<evidence type="ECO:0000256" key="15">
    <source>
        <dbReference type="RuleBase" id="RU003901"/>
    </source>
</evidence>
<evidence type="ECO:0000259" key="18">
    <source>
        <dbReference type="SMART" id="SM00955"/>
    </source>
</evidence>
<evidence type="ECO:0000259" key="17">
    <source>
        <dbReference type="SMART" id="SM00670"/>
    </source>
</evidence>
<evidence type="ECO:0000256" key="4">
    <source>
        <dbReference type="ARBA" id="ARBA00005785"/>
    </source>
</evidence>
<evidence type="ECO:0000256" key="7">
    <source>
        <dbReference type="ARBA" id="ARBA00022722"/>
    </source>
</evidence>
<evidence type="ECO:0000256" key="3">
    <source>
        <dbReference type="ARBA" id="ARBA00004604"/>
    </source>
</evidence>
<evidence type="ECO:0000256" key="11">
    <source>
        <dbReference type="ARBA" id="ARBA00022839"/>
    </source>
</evidence>
<feature type="domain" description="PIN" evidence="17">
    <location>
        <begin position="60"/>
        <end position="174"/>
    </location>
</feature>
<comment type="subcellular location">
    <subcellularLocation>
        <location evidence="2">Cytoplasm</location>
    </subcellularLocation>
    <subcellularLocation>
        <location evidence="3">Nucleus</location>
        <location evidence="3">Nucleolus</location>
    </subcellularLocation>
</comment>
<dbReference type="Pfam" id="PF17216">
    <property type="entry name" value="Rrp44_CSD1"/>
    <property type="match status" value="1"/>
</dbReference>
<dbReference type="PANTHER" id="PTHR23355:SF35">
    <property type="entry name" value="EXOSOME COMPLEX EXONUCLEASE RRP44"/>
    <property type="match status" value="1"/>
</dbReference>
<dbReference type="Gene3D" id="2.40.50.690">
    <property type="match status" value="1"/>
</dbReference>
<dbReference type="Gene3D" id="3.40.50.1010">
    <property type="entry name" value="5'-nuclease"/>
    <property type="match status" value="1"/>
</dbReference>
<dbReference type="GO" id="GO:0031267">
    <property type="term" value="F:small GTPase binding"/>
    <property type="evidence" value="ECO:0007669"/>
    <property type="project" value="EnsemblFungi"/>
</dbReference>
<evidence type="ECO:0000256" key="12">
    <source>
        <dbReference type="ARBA" id="ARBA00022884"/>
    </source>
</evidence>
<comment type="caution">
    <text evidence="19">The sequence shown here is derived from an EMBL/GenBank/DDBJ whole genome shotgun (WGS) entry which is preliminary data.</text>
</comment>
<dbReference type="GO" id="GO:1990251">
    <property type="term" value="C:nuclear exosome focus"/>
    <property type="evidence" value="ECO:0007669"/>
    <property type="project" value="EnsemblFungi"/>
</dbReference>
<dbReference type="InterPro" id="IPR022966">
    <property type="entry name" value="RNase_II/R_CS"/>
</dbReference>
<dbReference type="PROSITE" id="PS01175">
    <property type="entry name" value="RIBONUCLEASE_II"/>
    <property type="match status" value="1"/>
</dbReference>
<evidence type="ECO:0000256" key="13">
    <source>
        <dbReference type="ARBA" id="ARBA00023242"/>
    </source>
</evidence>
<dbReference type="InterPro" id="IPR029060">
    <property type="entry name" value="PIN-like_dom_sf"/>
</dbReference>
<keyword evidence="12" id="KW-0694">RNA-binding</keyword>
<evidence type="ECO:0000313" key="19">
    <source>
        <dbReference type="EMBL" id="ORZ08100.1"/>
    </source>
</evidence>
<accession>A0A1X2I2W6</accession>
<dbReference type="Pfam" id="PF00773">
    <property type="entry name" value="RNB"/>
    <property type="match status" value="1"/>
</dbReference>
<keyword evidence="11 19" id="KW-0269">Exonuclease</keyword>
<feature type="domain" description="RNB" evidence="18">
    <location>
        <begin position="470"/>
        <end position="805"/>
    </location>
</feature>
<reference evidence="19 20" key="1">
    <citation type="submission" date="2016-07" db="EMBL/GenBank/DDBJ databases">
        <title>Pervasive Adenine N6-methylation of Active Genes in Fungi.</title>
        <authorList>
            <consortium name="DOE Joint Genome Institute"/>
            <person name="Mondo S.J."/>
            <person name="Dannebaum R.O."/>
            <person name="Kuo R.C."/>
            <person name="Labutti K."/>
            <person name="Haridas S."/>
            <person name="Kuo A."/>
            <person name="Salamov A."/>
            <person name="Ahrendt S.R."/>
            <person name="Lipzen A."/>
            <person name="Sullivan W."/>
            <person name="Andreopoulos W.B."/>
            <person name="Clum A."/>
            <person name="Lindquist E."/>
            <person name="Daum C."/>
            <person name="Ramamoorthy G.K."/>
            <person name="Gryganskyi A."/>
            <person name="Culley D."/>
            <person name="Magnuson J.K."/>
            <person name="James T.Y."/>
            <person name="O'Malley M.A."/>
            <person name="Stajich J.E."/>
            <person name="Spatafora J.W."/>
            <person name="Visel A."/>
            <person name="Grigoriev I.V."/>
        </authorList>
    </citation>
    <scope>NUCLEOTIDE SEQUENCE [LARGE SCALE GENOMIC DNA]</scope>
    <source>
        <strain evidence="19 20">NRRL 1336</strain>
    </source>
</reference>
<evidence type="ECO:0000256" key="14">
    <source>
        <dbReference type="ARBA" id="ARBA00077930"/>
    </source>
</evidence>
<dbReference type="InterPro" id="IPR041505">
    <property type="entry name" value="Dis3_CSD2"/>
</dbReference>
<dbReference type="Proteomes" id="UP000193560">
    <property type="component" value="Unassembled WGS sequence"/>
</dbReference>
<evidence type="ECO:0000313" key="20">
    <source>
        <dbReference type="Proteomes" id="UP000193560"/>
    </source>
</evidence>
<dbReference type="STRING" id="90262.A0A1X2I2W6"/>
<dbReference type="GO" id="GO:0005730">
    <property type="term" value="C:nucleolus"/>
    <property type="evidence" value="ECO:0007669"/>
    <property type="project" value="UniProtKB-SubCell"/>
</dbReference>
<organism evidence="19 20">
    <name type="scientific">Absidia repens</name>
    <dbReference type="NCBI Taxonomy" id="90262"/>
    <lineage>
        <taxon>Eukaryota</taxon>
        <taxon>Fungi</taxon>
        <taxon>Fungi incertae sedis</taxon>
        <taxon>Mucoromycota</taxon>
        <taxon>Mucoromycotina</taxon>
        <taxon>Mucoromycetes</taxon>
        <taxon>Mucorales</taxon>
        <taxon>Cunninghamellaceae</taxon>
        <taxon>Absidia</taxon>
    </lineage>
</organism>
<dbReference type="GO" id="GO:0071038">
    <property type="term" value="P:TRAMP-dependent tRNA surveillance pathway"/>
    <property type="evidence" value="ECO:0007669"/>
    <property type="project" value="EnsemblFungi"/>
</dbReference>
<keyword evidence="9" id="KW-0378">Hydrolase</keyword>
<dbReference type="InterPro" id="IPR033771">
    <property type="entry name" value="Rrp44_CSD1"/>
</dbReference>
<evidence type="ECO:0000256" key="5">
    <source>
        <dbReference type="ARBA" id="ARBA00022490"/>
    </source>
</evidence>
<feature type="region of interest" description="Disordered" evidence="16">
    <location>
        <begin position="294"/>
        <end position="334"/>
    </location>
</feature>
<evidence type="ECO:0000256" key="10">
    <source>
        <dbReference type="ARBA" id="ARBA00022835"/>
    </source>
</evidence>
<dbReference type="GO" id="GO:0071035">
    <property type="term" value="P:nuclear polyadenylation-dependent rRNA catabolic process"/>
    <property type="evidence" value="ECO:0007669"/>
    <property type="project" value="EnsemblFungi"/>
</dbReference>
<dbReference type="GO" id="GO:0004521">
    <property type="term" value="F:RNA endonuclease activity"/>
    <property type="evidence" value="ECO:0007669"/>
    <property type="project" value="EnsemblFungi"/>
</dbReference>
<sequence>MLRSKSFVKRTRKGNVVKVVKEHYLRDDIPCSSQLCTACTHHQAPVLNDTPRSTSALPSHYLIPDTNVFMNQLDLMEHGTIKDVIVLQTVRDELKHLNLPVYNRLNTMLADTNKRFYMFANEHHRETFIEKLKDESPNDRNDRAIRVSVKWYADHLKGQPLRIVLLSDDRANREKATAIGLKAVSVKEYVEGIKDVPELLDIVVAPKDNSTDKNATIYEEHLTSAQIQNGIKKGTLIQSSLNISQHNVMEGTASGPVDGETRTIYIQGRPHLNRSIQGDIVALQLLPKSEWKRTASMAMEDDSEDEEGGLHQGDKSHEEIKDDNNMEVDGPGEPTAKVVGIVRKKWRPYCGFIVKKSVHSKPGNTAAESVLFRAIDRRIPPIKIRTSQAHSLLGKRVVVSIDSWATNTMLPMGHFVKTLGSSGDRETETEVLLLEHDVPYQEFSKRILADLPKEGEDWVVTDQHVHHENRRDLRDLNVCSIDPPGCTDIDDALHAQLLPNGNYQVGVHIADVTYFVKLGQAMDDEAASRGTTVYLVDKRIDMLPSLLGTNLCSLRSNVDRLAFSCLWEMTVDGDIVGVDFTKSIIRSKHSFTYEEAQNRIDDTRMQDDVTKSIRMLNKFAKKFRSERMARGALKLSSPEVRFHLENESQDPVDVEMKELKETNALVEEFMLLANIAVAEKIYSKFQNSAMLRRHPTPPVSNFDQLRKSLAEASHGKLDLDVQSSKTLADSLDEAVMPGDPYFNNLVRIMTTRCMMQAQYFCSGTESEAEFRHYGLASPIYTHFTSPIRRYADVVVHRLLQACIDSDAVYGQELIDKTKMKDLCDVLNHRHRMAQQAGRSSVELYTHMFFKNKKETEPGRVIRVLKNGFVVLVPKFGIEGIVYTNGGSSSSTTSPFVFDEASNSLTAGDDVCIKIFSDVKVQITVEGDEEGMRQKMKMALVEPFVPGISVEHVSEINNKRPVVDGKDSIALDNSSNSNSSSKSPSKKLKIN</sequence>
<dbReference type="InterPro" id="IPR012340">
    <property type="entry name" value="NA-bd_OB-fold"/>
</dbReference>
<dbReference type="Pfam" id="PF17215">
    <property type="entry name" value="Rrp44_S1"/>
    <property type="match status" value="1"/>
</dbReference>
<dbReference type="SUPFAM" id="SSF88723">
    <property type="entry name" value="PIN domain-like"/>
    <property type="match status" value="1"/>
</dbReference>
<dbReference type="GO" id="GO:0006397">
    <property type="term" value="P:mRNA processing"/>
    <property type="evidence" value="ECO:0007669"/>
    <property type="project" value="EnsemblFungi"/>
</dbReference>
<dbReference type="EMBL" id="MCGE01000032">
    <property type="protein sequence ID" value="ORZ08100.1"/>
    <property type="molecule type" value="Genomic_DNA"/>
</dbReference>
<dbReference type="GO" id="GO:0043628">
    <property type="term" value="P:regulatory ncRNA 3'-end processing"/>
    <property type="evidence" value="ECO:0007669"/>
    <property type="project" value="EnsemblFungi"/>
</dbReference>
<feature type="compositionally biased region" description="Basic and acidic residues" evidence="16">
    <location>
        <begin position="308"/>
        <end position="324"/>
    </location>
</feature>
<dbReference type="FunFam" id="3.40.50.1010:FF:000010">
    <property type="entry name" value="Exosome complex exonuclease DIS3"/>
    <property type="match status" value="1"/>
</dbReference>
<proteinExistence type="inferred from homology"/>
<evidence type="ECO:0000256" key="16">
    <source>
        <dbReference type="SAM" id="MobiDB-lite"/>
    </source>
</evidence>
<keyword evidence="20" id="KW-1185">Reference proteome</keyword>
<dbReference type="GO" id="GO:0000175">
    <property type="term" value="F:3'-5'-RNA exonuclease activity"/>
    <property type="evidence" value="ECO:0007669"/>
    <property type="project" value="EnsemblFungi"/>
</dbReference>
<dbReference type="Pfam" id="PF17849">
    <property type="entry name" value="OB_Dis3"/>
    <property type="match status" value="1"/>
</dbReference>
<feature type="region of interest" description="Disordered" evidence="16">
    <location>
        <begin position="964"/>
        <end position="990"/>
    </location>
</feature>
<dbReference type="PANTHER" id="PTHR23355">
    <property type="entry name" value="RIBONUCLEASE"/>
    <property type="match status" value="1"/>
</dbReference>
<dbReference type="AlphaFoldDB" id="A0A1X2I2W6"/>
<dbReference type="InterPro" id="IPR001900">
    <property type="entry name" value="RNase_II/R"/>
</dbReference>
<gene>
    <name evidence="19" type="ORF">BCR42DRAFT_484588</name>
</gene>
<evidence type="ECO:0000256" key="8">
    <source>
        <dbReference type="ARBA" id="ARBA00022759"/>
    </source>
</evidence>
<dbReference type="InterPro" id="IPR050180">
    <property type="entry name" value="RNR_Ribonuclease"/>
</dbReference>
<keyword evidence="13" id="KW-0539">Nucleus</keyword>
<keyword evidence="10" id="KW-0271">Exosome</keyword>
<dbReference type="Gene3D" id="2.40.50.700">
    <property type="match status" value="1"/>
</dbReference>
<dbReference type="SMART" id="SM00955">
    <property type="entry name" value="RNB"/>
    <property type="match status" value="1"/>
</dbReference>
<evidence type="ECO:0000256" key="2">
    <source>
        <dbReference type="ARBA" id="ARBA00004496"/>
    </source>
</evidence>
<dbReference type="SMART" id="SM00670">
    <property type="entry name" value="PINc"/>
    <property type="match status" value="1"/>
</dbReference>
<dbReference type="InterPro" id="IPR033770">
    <property type="entry name" value="RRP44_S1"/>
</dbReference>
<dbReference type="GO" id="GO:0030847">
    <property type="term" value="P:termination of RNA polymerase II transcription, exosome-dependent"/>
    <property type="evidence" value="ECO:0007669"/>
    <property type="project" value="EnsemblFungi"/>
</dbReference>
<dbReference type="GO" id="GO:0071031">
    <property type="term" value="P:nuclear mRNA surveillance of mRNA 3'-end processing"/>
    <property type="evidence" value="ECO:0007669"/>
    <property type="project" value="EnsemblFungi"/>
</dbReference>